<feature type="binding site" evidence="9">
    <location>
        <position position="130"/>
    </location>
    <ligand>
        <name>Zn(2+)</name>
        <dbReference type="ChEBI" id="CHEBI:29105"/>
        <note>catalytic</note>
    </ligand>
</feature>
<evidence type="ECO:0000256" key="3">
    <source>
        <dbReference type="ARBA" id="ARBA00022552"/>
    </source>
</evidence>
<evidence type="ECO:0000256" key="1">
    <source>
        <dbReference type="ARBA" id="ARBA00010875"/>
    </source>
</evidence>
<comment type="cofactor">
    <cofactor evidence="9">
        <name>Zn(2+)</name>
        <dbReference type="ChEBI" id="CHEBI:29105"/>
    </cofactor>
    <text evidence="9">Binds 1 zinc ion.</text>
</comment>
<dbReference type="InterPro" id="IPR020549">
    <property type="entry name" value="YbeY_CS"/>
</dbReference>
<sequence length="163" mass="19332">MFNISVPFKNAKDIISVKTRIKKAIIYKEEMEQIVSNMKKYFGINKPVLLDVEIVSPKKIRELNYEYRDKDYVTDILSFDFGDVDFEDELPFIHVGELVICWEKVEQQAAEFGHSVRREFCYLFTHGLVHLMGYDHEEEDERKEMNAIVDKIFDPLKITRESE</sequence>
<name>A0ABY9HAV1_9MOLU</name>
<evidence type="ECO:0000256" key="5">
    <source>
        <dbReference type="ARBA" id="ARBA00022723"/>
    </source>
</evidence>
<keyword evidence="3 9" id="KW-0698">rRNA processing</keyword>
<evidence type="ECO:0000313" key="10">
    <source>
        <dbReference type="EMBL" id="WLP85734.1"/>
    </source>
</evidence>
<gene>
    <name evidence="9 10" type="primary">ybeY</name>
    <name evidence="10" type="ORF">Q8852_01085</name>
</gene>
<feature type="binding site" evidence="9">
    <location>
        <position position="126"/>
    </location>
    <ligand>
        <name>Zn(2+)</name>
        <dbReference type="ChEBI" id="CHEBI:29105"/>
        <note>catalytic</note>
    </ligand>
</feature>
<dbReference type="InterPro" id="IPR002036">
    <property type="entry name" value="YbeY"/>
</dbReference>
<keyword evidence="6 9" id="KW-0255">Endonuclease</keyword>
<organism evidence="10 11">
    <name type="scientific">Mycoplasma seminis</name>
    <dbReference type="NCBI Taxonomy" id="512749"/>
    <lineage>
        <taxon>Bacteria</taxon>
        <taxon>Bacillati</taxon>
        <taxon>Mycoplasmatota</taxon>
        <taxon>Mollicutes</taxon>
        <taxon>Mycoplasmataceae</taxon>
        <taxon>Mycoplasma</taxon>
    </lineage>
</organism>
<dbReference type="SUPFAM" id="SSF55486">
    <property type="entry name" value="Metalloproteases ('zincins'), catalytic domain"/>
    <property type="match status" value="1"/>
</dbReference>
<dbReference type="Pfam" id="PF02130">
    <property type="entry name" value="YbeY"/>
    <property type="match status" value="1"/>
</dbReference>
<dbReference type="HAMAP" id="MF_00009">
    <property type="entry name" value="Endoribonucl_YbeY"/>
    <property type="match status" value="1"/>
</dbReference>
<keyword evidence="2 9" id="KW-0690">Ribosome biogenesis</keyword>
<dbReference type="RefSeq" id="WP_305938160.1">
    <property type="nucleotide sequence ID" value="NZ_CP132191.1"/>
</dbReference>
<keyword evidence="7 9" id="KW-0378">Hydrolase</keyword>
<proteinExistence type="inferred from homology"/>
<dbReference type="PROSITE" id="PS01306">
    <property type="entry name" value="UPF0054"/>
    <property type="match status" value="1"/>
</dbReference>
<reference evidence="10" key="1">
    <citation type="submission" date="2023-08" db="EMBL/GenBank/DDBJ databases">
        <title>Complete genome sequence of Mycoplasma seminis 2200.</title>
        <authorList>
            <person name="Spergser J."/>
        </authorList>
    </citation>
    <scope>NUCLEOTIDE SEQUENCE [LARGE SCALE GENOMIC DNA]</scope>
    <source>
        <strain evidence="10">2200</strain>
    </source>
</reference>
<keyword evidence="4 9" id="KW-0540">Nuclease</keyword>
<dbReference type="EMBL" id="CP132191">
    <property type="protein sequence ID" value="WLP85734.1"/>
    <property type="molecule type" value="Genomic_DNA"/>
</dbReference>
<dbReference type="PANTHER" id="PTHR46986">
    <property type="entry name" value="ENDORIBONUCLEASE YBEY, CHLOROPLASTIC"/>
    <property type="match status" value="1"/>
</dbReference>
<dbReference type="EC" id="3.1.-.-" evidence="9"/>
<dbReference type="Gene3D" id="3.40.390.30">
    <property type="entry name" value="Metalloproteases ('zincins'), catalytic domain"/>
    <property type="match status" value="1"/>
</dbReference>
<dbReference type="NCBIfam" id="TIGR00043">
    <property type="entry name" value="rRNA maturation RNase YbeY"/>
    <property type="match status" value="1"/>
</dbReference>
<comment type="function">
    <text evidence="9">Single strand-specific metallo-endoribonuclease involved in late-stage 70S ribosome quality control and in maturation of the 3' terminus of the 16S rRNA.</text>
</comment>
<feature type="binding site" evidence="9">
    <location>
        <position position="136"/>
    </location>
    <ligand>
        <name>Zn(2+)</name>
        <dbReference type="ChEBI" id="CHEBI:29105"/>
        <note>catalytic</note>
    </ligand>
</feature>
<evidence type="ECO:0000313" key="11">
    <source>
        <dbReference type="Proteomes" id="UP001237011"/>
    </source>
</evidence>
<dbReference type="PANTHER" id="PTHR46986:SF1">
    <property type="entry name" value="ENDORIBONUCLEASE YBEY, CHLOROPLASTIC"/>
    <property type="match status" value="1"/>
</dbReference>
<dbReference type="InterPro" id="IPR023091">
    <property type="entry name" value="MetalPrtase_cat_dom_sf_prd"/>
</dbReference>
<evidence type="ECO:0000256" key="7">
    <source>
        <dbReference type="ARBA" id="ARBA00022801"/>
    </source>
</evidence>
<protein>
    <recommendedName>
        <fullName evidence="9">Endoribonuclease YbeY</fullName>
        <ecNumber evidence="9">3.1.-.-</ecNumber>
    </recommendedName>
</protein>
<comment type="similarity">
    <text evidence="1 9">Belongs to the endoribonuclease YbeY family.</text>
</comment>
<keyword evidence="5 9" id="KW-0479">Metal-binding</keyword>
<dbReference type="Proteomes" id="UP001237011">
    <property type="component" value="Chromosome"/>
</dbReference>
<comment type="subcellular location">
    <subcellularLocation>
        <location evidence="9">Cytoplasm</location>
    </subcellularLocation>
</comment>
<accession>A0ABY9HAV1</accession>
<keyword evidence="11" id="KW-1185">Reference proteome</keyword>
<evidence type="ECO:0000256" key="4">
    <source>
        <dbReference type="ARBA" id="ARBA00022722"/>
    </source>
</evidence>
<evidence type="ECO:0000256" key="9">
    <source>
        <dbReference type="HAMAP-Rule" id="MF_00009"/>
    </source>
</evidence>
<keyword evidence="8 9" id="KW-0862">Zinc</keyword>
<evidence type="ECO:0000256" key="6">
    <source>
        <dbReference type="ARBA" id="ARBA00022759"/>
    </source>
</evidence>
<evidence type="ECO:0000256" key="2">
    <source>
        <dbReference type="ARBA" id="ARBA00022517"/>
    </source>
</evidence>
<keyword evidence="9" id="KW-0963">Cytoplasm</keyword>
<evidence type="ECO:0000256" key="8">
    <source>
        <dbReference type="ARBA" id="ARBA00022833"/>
    </source>
</evidence>